<dbReference type="GO" id="GO:0016646">
    <property type="term" value="F:oxidoreductase activity, acting on the CH-NH group of donors, NAD or NADP as acceptor"/>
    <property type="evidence" value="ECO:0007669"/>
    <property type="project" value="UniProtKB-ARBA"/>
</dbReference>
<dbReference type="SUPFAM" id="SSF50475">
    <property type="entry name" value="FMN-binding split barrel"/>
    <property type="match status" value="1"/>
</dbReference>
<evidence type="ECO:0000256" key="3">
    <source>
        <dbReference type="ARBA" id="ARBA00038054"/>
    </source>
</evidence>
<comment type="caution">
    <text evidence="6">The sequence shown here is derived from an EMBL/GenBank/DDBJ whole genome shotgun (WGS) entry which is preliminary data.</text>
</comment>
<evidence type="ECO:0000256" key="4">
    <source>
        <dbReference type="SAM" id="Phobius"/>
    </source>
</evidence>
<proteinExistence type="inferred from homology"/>
<protein>
    <submittedName>
        <fullName evidence="6">Flavin reductase family protein</fullName>
    </submittedName>
</protein>
<gene>
    <name evidence="6" type="ORF">DRZ78_02185</name>
</gene>
<dbReference type="Gene3D" id="2.30.110.10">
    <property type="entry name" value="Electron Transport, Fmn-binding Protein, Chain A"/>
    <property type="match status" value="1"/>
</dbReference>
<dbReference type="Proteomes" id="UP000277457">
    <property type="component" value="Unassembled WGS sequence"/>
</dbReference>
<evidence type="ECO:0000259" key="5">
    <source>
        <dbReference type="SMART" id="SM00903"/>
    </source>
</evidence>
<dbReference type="InterPro" id="IPR002563">
    <property type="entry name" value="Flavin_Rdtase-like_dom"/>
</dbReference>
<organism evidence="6 7">
    <name type="scientific">Aerophobetes bacterium</name>
    <dbReference type="NCBI Taxonomy" id="2030807"/>
    <lineage>
        <taxon>Bacteria</taxon>
        <taxon>Candidatus Aerophobota</taxon>
    </lineage>
</organism>
<feature type="transmembrane region" description="Helical" evidence="4">
    <location>
        <begin position="60"/>
        <end position="78"/>
    </location>
</feature>
<keyword evidence="2" id="KW-0285">Flavoprotein</keyword>
<sequence length="195" mass="22143">MKGKLLDEGGLSSPNVRRVKMRKVKVNYTDYLKETLQAMSNTGLLLTSADKKGKMNVMTIGWGTVGIIWGMPMFLVLVRPSRFTYDLIEETGEFTVNVPPRRLSEITFFCGSVSGREHDKFKEKGLTPIAGENVISPIIEECVVHYECKVLHKNDVIPARVPEEVISKFYPQGDYHRIFFGRIISVFANREVKID</sequence>
<dbReference type="PANTHER" id="PTHR43567">
    <property type="entry name" value="FLAVOREDOXIN-RELATED-RELATED"/>
    <property type="match status" value="1"/>
</dbReference>
<feature type="domain" description="Flavin reductase like" evidence="5">
    <location>
        <begin position="39"/>
        <end position="177"/>
    </location>
</feature>
<keyword evidence="4" id="KW-1133">Transmembrane helix</keyword>
<dbReference type="PANTHER" id="PTHR43567:SF1">
    <property type="entry name" value="FLAVOREDOXIN"/>
    <property type="match status" value="1"/>
</dbReference>
<dbReference type="AlphaFoldDB" id="A0A662D4J4"/>
<evidence type="ECO:0000313" key="6">
    <source>
        <dbReference type="EMBL" id="RLE07886.1"/>
    </source>
</evidence>
<dbReference type="EMBL" id="QMPY01000060">
    <property type="protein sequence ID" value="RLE07886.1"/>
    <property type="molecule type" value="Genomic_DNA"/>
</dbReference>
<dbReference type="Pfam" id="PF01613">
    <property type="entry name" value="Flavin_Reduct"/>
    <property type="match status" value="1"/>
</dbReference>
<comment type="similarity">
    <text evidence="3">Belongs to the flavoredoxin family.</text>
</comment>
<keyword evidence="4" id="KW-0812">Transmembrane</keyword>
<evidence type="ECO:0000256" key="2">
    <source>
        <dbReference type="ARBA" id="ARBA00022630"/>
    </source>
</evidence>
<dbReference type="InterPro" id="IPR052174">
    <property type="entry name" value="Flavoredoxin"/>
</dbReference>
<accession>A0A662D4J4</accession>
<reference evidence="6 7" key="1">
    <citation type="submission" date="2018-06" db="EMBL/GenBank/DDBJ databases">
        <title>Extensive metabolic versatility and redundancy in microbially diverse, dynamic hydrothermal sediments.</title>
        <authorList>
            <person name="Dombrowski N."/>
            <person name="Teske A."/>
            <person name="Baker B.J."/>
        </authorList>
    </citation>
    <scope>NUCLEOTIDE SEQUENCE [LARGE SCALE GENOMIC DNA]</scope>
    <source>
        <strain evidence="6">B7_G13</strain>
    </source>
</reference>
<evidence type="ECO:0000256" key="1">
    <source>
        <dbReference type="ARBA" id="ARBA00001917"/>
    </source>
</evidence>
<comment type="cofactor">
    <cofactor evidence="1">
        <name>FMN</name>
        <dbReference type="ChEBI" id="CHEBI:58210"/>
    </cofactor>
</comment>
<dbReference type="SMART" id="SM00903">
    <property type="entry name" value="Flavin_Reduct"/>
    <property type="match status" value="1"/>
</dbReference>
<keyword evidence="4" id="KW-0472">Membrane</keyword>
<name>A0A662D4J4_UNCAE</name>
<evidence type="ECO:0000313" key="7">
    <source>
        <dbReference type="Proteomes" id="UP000277457"/>
    </source>
</evidence>
<dbReference type="GO" id="GO:0010181">
    <property type="term" value="F:FMN binding"/>
    <property type="evidence" value="ECO:0007669"/>
    <property type="project" value="InterPro"/>
</dbReference>
<dbReference type="InterPro" id="IPR012349">
    <property type="entry name" value="Split_barrel_FMN-bd"/>
</dbReference>